<proteinExistence type="evidence at transcript level"/>
<dbReference type="EMBL" id="AE013599">
    <property type="protein sequence ID" value="AAF46994.2"/>
    <property type="molecule type" value="Genomic_DNA"/>
</dbReference>
<dbReference type="FlyBase" id="FBgn0050414">
    <property type="gene designation" value="CG30414"/>
</dbReference>
<keyword evidence="6" id="KW-0865">Zymogen</keyword>
<dbReference type="BioGRID-ORCS" id="37705">
    <property type="hits" value="0 hits in 1 CRISPR screen"/>
</dbReference>
<organism evidence="13">
    <name type="scientific">Drosophila melanogaster</name>
    <name type="common">Fruit fly</name>
    <dbReference type="NCBI Taxonomy" id="7227"/>
    <lineage>
        <taxon>Eukaryota</taxon>
        <taxon>Metazoa</taxon>
        <taxon>Ecdysozoa</taxon>
        <taxon>Arthropoda</taxon>
        <taxon>Hexapoda</taxon>
        <taxon>Insecta</taxon>
        <taxon>Pterygota</taxon>
        <taxon>Neoptera</taxon>
        <taxon>Endopterygota</taxon>
        <taxon>Diptera</taxon>
        <taxon>Brachycera</taxon>
        <taxon>Muscomorpha</taxon>
        <taxon>Ephydroidea</taxon>
        <taxon>Drosophilidae</taxon>
        <taxon>Drosophila</taxon>
        <taxon>Sophophora</taxon>
    </lineage>
</organism>
<dbReference type="EMBL" id="BT088842">
    <property type="protein sequence ID" value="ACS54294.1"/>
    <property type="molecule type" value="mRNA"/>
</dbReference>
<evidence type="ECO:0000256" key="7">
    <source>
        <dbReference type="ARBA" id="ARBA00023157"/>
    </source>
</evidence>
<dbReference type="FunFam" id="2.40.10.10:FF:000078">
    <property type="entry name" value="Serine protease H137"/>
    <property type="match status" value="1"/>
</dbReference>
<dbReference type="InParanoid" id="C5WLM7"/>
<reference evidence="12 15" key="1">
    <citation type="journal article" date="2000" name="Science">
        <title>The genome sequence of Drosophila melanogaster.</title>
        <authorList>
            <person name="Adams M.D."/>
            <person name="Celniker S.E."/>
            <person name="Holt R.A."/>
            <person name="Evans C.A."/>
            <person name="Gocayne J.D."/>
            <person name="Amanatides P.G."/>
            <person name="Scherer S.E."/>
            <person name="Li P.W."/>
            <person name="Hoskins R.A."/>
            <person name="Galle R.F."/>
            <person name="George R.A."/>
            <person name="Lewis S.E."/>
            <person name="Richards S."/>
            <person name="Ashburner M."/>
            <person name="Henderson S.N."/>
            <person name="Sutton G.G."/>
            <person name="Wortman J.R."/>
            <person name="Yandell M.D."/>
            <person name="Zhang Q."/>
            <person name="Chen L.X."/>
            <person name="Brandon R.C."/>
            <person name="Rogers Y.H."/>
            <person name="Blazej R.G."/>
            <person name="Champe M."/>
            <person name="Pfeiffer B.D."/>
            <person name="Wan K.H."/>
            <person name="Doyle C."/>
            <person name="Baxter E.G."/>
            <person name="Helt G."/>
            <person name="Nelson C.R."/>
            <person name="Gabor G.L."/>
            <person name="Abril J.F."/>
            <person name="Agbayani A."/>
            <person name="An H.J."/>
            <person name="Andrews-Pfannkoch C."/>
            <person name="Baldwin D."/>
            <person name="Ballew R.M."/>
            <person name="Basu A."/>
            <person name="Baxendale J."/>
            <person name="Bayraktaroglu L."/>
            <person name="Beasley E.M."/>
            <person name="Beeson K.Y."/>
            <person name="Benos P.V."/>
            <person name="Berman B.P."/>
            <person name="Bhandari D."/>
            <person name="Bolshakov S."/>
            <person name="Borkova D."/>
            <person name="Botchan M.R."/>
            <person name="Bouck J."/>
            <person name="Brokstein P."/>
            <person name="Brottier P."/>
            <person name="Burtis K.C."/>
            <person name="Busam D.A."/>
            <person name="Butler H."/>
            <person name="Cadieu E."/>
            <person name="Center A."/>
            <person name="Chandra I."/>
            <person name="Cherry J.M."/>
            <person name="Cawley S."/>
            <person name="Dahlke C."/>
            <person name="Davenport L.B."/>
            <person name="Davies P."/>
            <person name="de Pablos B."/>
            <person name="Delcher A."/>
            <person name="Deng Z."/>
            <person name="Mays A.D."/>
            <person name="Dew I."/>
            <person name="Dietz S.M."/>
            <person name="Dodson K."/>
            <person name="Doup L.E."/>
            <person name="Downes M."/>
            <person name="Dugan-Rocha S."/>
            <person name="Dunkov B.C."/>
            <person name="Dunn P."/>
            <person name="Durbin K.J."/>
            <person name="Evangelista C.C."/>
            <person name="Ferraz C."/>
            <person name="Ferriera S."/>
            <person name="Fleischmann W."/>
            <person name="Fosler C."/>
            <person name="Gabrielian A.E."/>
            <person name="Garg N.S."/>
            <person name="Gelbart W.M."/>
            <person name="Glasser K."/>
            <person name="Glodek A."/>
            <person name="Gong F."/>
            <person name="Gorrell J.H."/>
            <person name="Gu Z."/>
            <person name="Guan P."/>
            <person name="Harris M."/>
            <person name="Harris N.L."/>
            <person name="Harvey D."/>
            <person name="Heiman T.J."/>
            <person name="Hernandez J.R."/>
            <person name="Houck J."/>
            <person name="Hostin D."/>
            <person name="Houston K.A."/>
            <person name="Howland T.J."/>
            <person name="Wei M.H."/>
            <person name="Ibegwam C."/>
            <person name="Jalali M."/>
            <person name="Kalush F."/>
            <person name="Karpen G.H."/>
            <person name="Ke Z."/>
            <person name="Kennison J.A."/>
            <person name="Ketchum K.A."/>
            <person name="Kimmel B.E."/>
            <person name="Kodira C.D."/>
            <person name="Kraft C."/>
            <person name="Kravitz S."/>
            <person name="Kulp D."/>
            <person name="Lai Z."/>
            <person name="Lasko P."/>
            <person name="Lei Y."/>
            <person name="Levitsky A.A."/>
            <person name="Li J."/>
            <person name="Li Z."/>
            <person name="Liang Y."/>
            <person name="Lin X."/>
            <person name="Liu X."/>
            <person name="Mattei B."/>
            <person name="McIntosh T.C."/>
            <person name="McLeod M.P."/>
            <person name="McPherson D."/>
            <person name="Merkulov G."/>
            <person name="Milshina N.V."/>
            <person name="Mobarry C."/>
            <person name="Morris J."/>
            <person name="Moshrefi A."/>
            <person name="Mount S.M."/>
            <person name="Moy M."/>
            <person name="Murphy B."/>
            <person name="Murphy L."/>
            <person name="Muzny D.M."/>
            <person name="Nelson D.L."/>
            <person name="Nelson D.R."/>
            <person name="Nelson K.A."/>
            <person name="Nixon K."/>
            <person name="Nusskern D.R."/>
            <person name="Pacleb J.M."/>
            <person name="Palazzolo M."/>
            <person name="Pittman G.S."/>
            <person name="Pan S."/>
            <person name="Pollard J."/>
            <person name="Puri V."/>
            <person name="Reese M.G."/>
            <person name="Reinert K."/>
            <person name="Remington K."/>
            <person name="Saunders R.D."/>
            <person name="Scheeler F."/>
            <person name="Shen H."/>
            <person name="Shue B.C."/>
            <person name="Siden-Kiamos I."/>
            <person name="Simpson M."/>
            <person name="Skupski M.P."/>
            <person name="Smith T."/>
            <person name="Spier E."/>
            <person name="Spradling A.C."/>
            <person name="Stapleton M."/>
            <person name="Strong R."/>
            <person name="Sun E."/>
            <person name="Svirskas R."/>
            <person name="Tector C."/>
            <person name="Turner R."/>
            <person name="Venter E."/>
            <person name="Wang A.H."/>
            <person name="Wang X."/>
            <person name="Wang Z.Y."/>
            <person name="Wassarman D.A."/>
            <person name="Weinstock G.M."/>
            <person name="Weissenbach J."/>
            <person name="Williams S.M."/>
            <person name="WoodageT"/>
            <person name="Worley K.C."/>
            <person name="Wu D."/>
            <person name="Yang S."/>
            <person name="Yao Q.A."/>
            <person name="Ye J."/>
            <person name="Yeh R.F."/>
            <person name="Zaveri J.S."/>
            <person name="Zhan M."/>
            <person name="Zhang G."/>
            <person name="Zhao Q."/>
            <person name="Zheng L."/>
            <person name="Zheng X.H."/>
            <person name="Zhong F.N."/>
            <person name="Zhong W."/>
            <person name="Zhou X."/>
            <person name="Zhu S."/>
            <person name="Zhu X."/>
            <person name="Smith H.O."/>
            <person name="Gibbs R.A."/>
            <person name="Myers E.W."/>
            <person name="Rubin G.M."/>
            <person name="Venter J.C."/>
        </authorList>
    </citation>
    <scope>NUCLEOTIDE SEQUENCE [LARGE SCALE GENOMIC DNA]</scope>
    <source>
        <strain evidence="15">Berkeley</strain>
    </source>
</reference>
<dbReference type="GO" id="GO:0006508">
    <property type="term" value="P:proteolysis"/>
    <property type="evidence" value="ECO:0000255"/>
    <property type="project" value="FlyBase"/>
</dbReference>
<keyword evidence="5" id="KW-0106">Calcium</keyword>
<dbReference type="GO" id="GO:0046872">
    <property type="term" value="F:metal ion binding"/>
    <property type="evidence" value="ECO:0007669"/>
    <property type="project" value="UniProtKB-KW"/>
</dbReference>
<dbReference type="AGR" id="FB:FBgn0050414"/>
<dbReference type="Gene3D" id="2.40.10.10">
    <property type="entry name" value="Trypsin-like serine proteases"/>
    <property type="match status" value="3"/>
</dbReference>
<dbReference type="PANTHER" id="PTHR24256">
    <property type="entry name" value="TRYPTASE-RELATED"/>
    <property type="match status" value="1"/>
</dbReference>
<reference evidence="12" key="11">
    <citation type="journal article" date="2015" name="G3 (Bethesda)">
        <title>Gene Model Annotations for Drosophila melanogaster: Impact of High-Throughput Data.</title>
        <authorList>
            <consortium name="FlyBase Consortium"/>
            <person name="Matthews B.B."/>
            <person name="Dos Santos G."/>
            <person name="Crosby M.A."/>
            <person name="Emmert D.B."/>
            <person name="St Pierre S.E."/>
            <person name="Gramates L.S."/>
            <person name="Zhou P."/>
            <person name="Schroeder A.J."/>
            <person name="Falls K."/>
            <person name="Strelets V."/>
            <person name="Russo S.M."/>
            <person name="Gelbart W.M."/>
            <person name="null"/>
        </authorList>
    </citation>
    <scope>NUCLEOTIDE SEQUENCE</scope>
</reference>
<evidence type="ECO:0000256" key="10">
    <source>
        <dbReference type="SAM" id="SignalP"/>
    </source>
</evidence>
<dbReference type="InterPro" id="IPR018114">
    <property type="entry name" value="TRYPSIN_HIS"/>
</dbReference>
<dbReference type="PROSITE" id="PS00134">
    <property type="entry name" value="TRYPSIN_HIS"/>
    <property type="match status" value="1"/>
</dbReference>
<evidence type="ECO:0000313" key="15">
    <source>
        <dbReference type="Proteomes" id="UP000000803"/>
    </source>
</evidence>
<reference evidence="12" key="13">
    <citation type="journal article" date="2015" name="Genome Res.">
        <title>The Release 6 reference sequence of the Drosophila melanogaster genome.</title>
        <authorList>
            <person name="Hoskins R.A."/>
            <person name="Carlson J.W."/>
            <person name="Wan K.H."/>
            <person name="Park S."/>
            <person name="Mendez I."/>
            <person name="Galle S.E."/>
            <person name="Booth B.W."/>
            <person name="Pfeiffer B.D."/>
            <person name="George R.A."/>
            <person name="Svirskas R."/>
            <person name="Krzywinski M."/>
            <person name="Schein J."/>
            <person name="Accardo M.C."/>
            <person name="Damia E."/>
            <person name="Messina G."/>
            <person name="Mendez-Lago M."/>
            <person name="de Pablos B."/>
            <person name="Demakova O.V."/>
            <person name="Andreyeva E.N."/>
            <person name="Boldyreva L.V."/>
            <person name="Marra M."/>
            <person name="Carvalho A.B."/>
            <person name="Dimitri P."/>
            <person name="Villasante A."/>
            <person name="Zhimulev I.F."/>
            <person name="Rubin G.M."/>
            <person name="Karpen G.H."/>
            <person name="Celniker S.E."/>
        </authorList>
    </citation>
    <scope>NUCLEOTIDE SEQUENCE</scope>
</reference>
<keyword evidence="2" id="KW-0479">Metal-binding</keyword>
<dbReference type="AlphaFoldDB" id="C5WLM7"/>
<keyword evidence="10" id="KW-0732">Signal</keyword>
<evidence type="ECO:0000256" key="8">
    <source>
        <dbReference type="ARBA" id="ARBA00024195"/>
    </source>
</evidence>
<reference evidence="12 15" key="4">
    <citation type="journal article" date="2002" name="Genome Biol.">
        <title>The transposable elements of the Drosophila melanogaster euchromatin: a genomics perspective.</title>
        <authorList>
            <person name="Kaminker J.S."/>
            <person name="Bergman C.M."/>
            <person name="Kronmiller B."/>
            <person name="Carlson J."/>
            <person name="Svirskas R."/>
            <person name="Patel S."/>
            <person name="Frise E."/>
            <person name="Wheeler D.A."/>
            <person name="Lewis S.E."/>
            <person name="Rubin G.M."/>
            <person name="Ashburner M."/>
            <person name="Celniker S.E."/>
        </authorList>
    </citation>
    <scope>NUCLEOTIDE SEQUENCE [LARGE SCALE GENOMIC DNA]</scope>
    <source>
        <strain evidence="15">Berkeley</strain>
    </source>
</reference>
<dbReference type="InterPro" id="IPR033116">
    <property type="entry name" value="TRYPSIN_SER"/>
</dbReference>
<dbReference type="GlyGen" id="C5WLM7">
    <property type="glycosylation" value="1 site"/>
</dbReference>
<keyword evidence="4 9" id="KW-0720">Serine protease</keyword>
<dbReference type="InterPro" id="IPR051487">
    <property type="entry name" value="Ser/Thr_Proteases_Immune/Dev"/>
</dbReference>
<dbReference type="VEuPathDB" id="VectorBase:FBgn0050414"/>
<evidence type="ECO:0000313" key="13">
    <source>
        <dbReference type="EMBL" id="ACS54294.1"/>
    </source>
</evidence>
<protein>
    <submittedName>
        <fullName evidence="13">MIP11562p</fullName>
    </submittedName>
</protein>
<reference evidence="12" key="15">
    <citation type="submission" date="2020-05" db="EMBL/GenBank/DDBJ databases">
        <title>Drosophila melanogaster release 4 sequence.</title>
        <authorList>
            <consortium name="Berkeley Drosophila Genome Project"/>
            <person name="Celniker S."/>
            <person name="Carlson J."/>
            <person name="Wan K."/>
            <person name="Pfeiffer B."/>
            <person name="Frise E."/>
            <person name="George R."/>
            <person name="Hoskins R."/>
            <person name="Stapleton M."/>
            <person name="Pacleb J."/>
            <person name="Park S."/>
            <person name="Svirskas R."/>
            <person name="Smith E."/>
            <person name="Yu C."/>
            <person name="Rubin G."/>
        </authorList>
    </citation>
    <scope>NUCLEOTIDE SEQUENCE</scope>
</reference>
<dbReference type="OMA" id="QYSDYVQ"/>
<reference evidence="12 15" key="8">
    <citation type="journal article" date="2007" name="Science">
        <title>The Release 5.1 annotation of Drosophila melanogaster heterochromatin.</title>
        <authorList>
            <person name="Smith C.D."/>
            <person name="Shu S."/>
            <person name="Mungall C.J."/>
            <person name="Karpen G.H."/>
        </authorList>
    </citation>
    <scope>NUCLEOTIDE SEQUENCE [LARGE SCALE GENOMIC DNA]</scope>
    <source>
        <strain evidence="15">Berkeley</strain>
    </source>
</reference>
<dbReference type="SUPFAM" id="SSF50494">
    <property type="entry name" value="Trypsin-like serine proteases"/>
    <property type="match status" value="1"/>
</dbReference>
<evidence type="ECO:0000256" key="5">
    <source>
        <dbReference type="ARBA" id="ARBA00022837"/>
    </source>
</evidence>
<dbReference type="CDD" id="cd00190">
    <property type="entry name" value="Tryp_SPc"/>
    <property type="match status" value="1"/>
</dbReference>
<dbReference type="InterPro" id="IPR001314">
    <property type="entry name" value="Peptidase_S1A"/>
</dbReference>
<accession>Q9W1Q9</accession>
<keyword evidence="1 9" id="KW-0645">Protease</keyword>
<dbReference type="Proteomes" id="UP000000803">
    <property type="component" value="Chromosome 2R"/>
</dbReference>
<keyword evidence="15" id="KW-1185">Reference proteome</keyword>
<dbReference type="RefSeq" id="NP_611789.2">
    <property type="nucleotide sequence ID" value="NM_137945.3"/>
</dbReference>
<dbReference type="OrthoDB" id="8250810at2759"/>
<evidence type="ECO:0000256" key="4">
    <source>
        <dbReference type="ARBA" id="ARBA00022825"/>
    </source>
</evidence>
<comment type="similarity">
    <text evidence="8">Belongs to the peptidase S1 family. CLIP subfamily.</text>
</comment>
<reference evidence="12 15" key="6">
    <citation type="journal article" date="2005" name="PLoS Comput. Biol.">
        <title>Combined evidence annotation of transposable elements in genome sequences.</title>
        <authorList>
            <person name="Quesneville H."/>
            <person name="Bergman C.M."/>
            <person name="Andrieu O."/>
            <person name="Autard D."/>
            <person name="Nouaud D."/>
            <person name="Ashburner M."/>
            <person name="Anxolabehere D."/>
        </authorList>
    </citation>
    <scope>NUCLEOTIDE SEQUENCE [LARGE SCALE GENOMIC DNA]</scope>
    <source>
        <strain evidence="15">Berkeley</strain>
    </source>
</reference>
<feature type="domain" description="Peptidase S1" evidence="11">
    <location>
        <begin position="41"/>
        <end position="295"/>
    </location>
</feature>
<dbReference type="HOGENOM" id="CLU_006842_0_3_1"/>
<dbReference type="SMART" id="SM00020">
    <property type="entry name" value="Tryp_SPc"/>
    <property type="match status" value="1"/>
</dbReference>
<dbReference type="Bgee" id="FBgn0050414">
    <property type="expression patterns" value="Expressed in T neuron T4b (Drosophila) in embryonic/larval optic lobe (Drosophila) and 12 other cell types or tissues"/>
</dbReference>
<dbReference type="InterPro" id="IPR043504">
    <property type="entry name" value="Peptidase_S1_PA_chymotrypsin"/>
</dbReference>
<reference evidence="12 15" key="9">
    <citation type="journal article" date="2007" name="Science">
        <title>Sequence finishing and mapping of Drosophila melanogaster heterochromatin.</title>
        <authorList>
            <person name="Hoskins R.A."/>
            <person name="Carlson J.W."/>
            <person name="Kennedy C."/>
            <person name="Acevedo D."/>
            <person name="Evans-Holm M."/>
            <person name="Frise E."/>
            <person name="Wan K.H."/>
            <person name="Park S."/>
            <person name="Mendez-Lago M."/>
            <person name="Rossi F."/>
            <person name="Villasante A."/>
            <person name="Dimitri P."/>
            <person name="Karpen G.H."/>
            <person name="Celniker S.E."/>
        </authorList>
    </citation>
    <scope>NUCLEOTIDE SEQUENCE [LARGE SCALE GENOMIC DNA]</scope>
    <source>
        <strain evidence="15">Berkeley</strain>
    </source>
</reference>
<dbReference type="eggNOG" id="KOG3627">
    <property type="taxonomic scope" value="Eukaryota"/>
</dbReference>
<dbReference type="GeneID" id="37705"/>
<dbReference type="PRINTS" id="PR00722">
    <property type="entry name" value="CHYMOTRYPSIN"/>
</dbReference>
<evidence type="ECO:0000313" key="14">
    <source>
        <dbReference type="FlyBase" id="FBgn0050414"/>
    </source>
</evidence>
<evidence type="ECO:0000256" key="6">
    <source>
        <dbReference type="ARBA" id="ARBA00023145"/>
    </source>
</evidence>
<dbReference type="SMR" id="C5WLM7"/>
<reference evidence="12" key="12">
    <citation type="journal article" date="2015" name="G3 (Bethesda)">
        <title>Gene Model Annotations for Drosophila melanogaster: The Rule-Benders.</title>
        <authorList>
            <consortium name="FlyBase Consortium"/>
            <person name="Crosby M.A."/>
            <person name="Gramates L.S."/>
            <person name="Dos Santos G."/>
            <person name="Matthews B.B."/>
            <person name="St Pierre S.E."/>
            <person name="Zhou P."/>
            <person name="Schroeder A.J."/>
            <person name="Falls K."/>
            <person name="Emmert D.B."/>
            <person name="Russo S.M."/>
            <person name="Gelbart W.M."/>
            <person name="null"/>
        </authorList>
    </citation>
    <scope>NUCLEOTIDE SEQUENCE</scope>
</reference>
<evidence type="ECO:0000256" key="1">
    <source>
        <dbReference type="ARBA" id="ARBA00022670"/>
    </source>
</evidence>
<dbReference type="FunCoup" id="C5WLM7">
    <property type="interactions" value="20"/>
</dbReference>
<keyword evidence="7" id="KW-1015">Disulfide bond</keyword>
<dbReference type="DNASU" id="37705"/>
<evidence type="ECO:0000256" key="2">
    <source>
        <dbReference type="ARBA" id="ARBA00022723"/>
    </source>
</evidence>
<dbReference type="KEGG" id="dme:Dmel_CG30414"/>
<dbReference type="InterPro" id="IPR009003">
    <property type="entry name" value="Peptidase_S1_PA"/>
</dbReference>
<reference evidence="12 15" key="2">
    <citation type="journal article" date="2002" name="Genome Biol.">
        <title>Finishing a whole-genome shotgun: release 3 of the Drosophila melanogaster euchromatic genome sequence.</title>
        <authorList>
            <person name="Celniker S.E."/>
            <person name="Wheeler D.A."/>
            <person name="Kronmiller B."/>
            <person name="Carlson J.W."/>
            <person name="Halpern A."/>
            <person name="Patel S."/>
            <person name="Adams M."/>
            <person name="Champe M."/>
            <person name="Dugan S.P."/>
            <person name="Frise E."/>
            <person name="Hodgson A."/>
            <person name="George R.A."/>
            <person name="Hoskins R.A."/>
            <person name="Laverty T."/>
            <person name="Muzny D.M."/>
            <person name="Nelson C.R."/>
            <person name="Pacleb J.M."/>
            <person name="Park S."/>
            <person name="Pfeiffer B.D."/>
            <person name="Richards S."/>
            <person name="Sodergren E.J."/>
            <person name="Svirskas R."/>
            <person name="Tabor P.E."/>
            <person name="Wan K."/>
            <person name="Stapleton M."/>
            <person name="Sutton G.G."/>
            <person name="Venter C."/>
            <person name="Weinstock G."/>
            <person name="Scherer S.E."/>
            <person name="Myers E.W."/>
            <person name="Gibbs R.A."/>
            <person name="Rubin G.M."/>
        </authorList>
    </citation>
    <scope>NUCLEOTIDE SEQUENCE [LARGE SCALE GENOMIC DNA]</scope>
    <source>
        <strain evidence="15">Berkeley</strain>
    </source>
</reference>
<reference evidence="12 15" key="3">
    <citation type="journal article" date="2002" name="Genome Biol.">
        <title>Annotation of the Drosophila melanogaster euchromatic genome: a systematic review.</title>
        <authorList>
            <person name="Misra S."/>
            <person name="Crosby M.A."/>
            <person name="Mungall C.J."/>
            <person name="Matthews B.B."/>
            <person name="Campbell K.S."/>
            <person name="Hradecky P."/>
            <person name="Huang Y."/>
            <person name="Kaminker J.S."/>
            <person name="Millburn G.H."/>
            <person name="Prochnik S.E."/>
            <person name="Smith C.D."/>
            <person name="Tupy J.L."/>
            <person name="Whitfied E.J."/>
            <person name="Bayraktaroglu L."/>
            <person name="Berman B.P."/>
            <person name="Bettencourt B.R."/>
            <person name="Celniker S.E."/>
            <person name="de Grey A.D."/>
            <person name="Drysdale R.A."/>
            <person name="Harris N.L."/>
            <person name="Richter J."/>
            <person name="Russo S."/>
            <person name="Schroeder A.J."/>
            <person name="Shu S.Q."/>
            <person name="Stapleton M."/>
            <person name="Yamada C."/>
            <person name="Ashburner M."/>
            <person name="Gelbart W.M."/>
            <person name="Rubin G.M."/>
            <person name="Lewis S.E."/>
        </authorList>
    </citation>
    <scope>GENOME REANNOTATION</scope>
    <source>
        <strain evidence="15">Berkeley</strain>
    </source>
</reference>
<dbReference type="Pfam" id="PF00089">
    <property type="entry name" value="Trypsin"/>
    <property type="match status" value="2"/>
</dbReference>
<gene>
    <name evidence="13" type="primary">CG30414-RA</name>
    <name evidence="12" type="synonym">CG3487</name>
    <name evidence="12" type="synonym">Dmel\CG30414</name>
    <name evidence="12" type="synonym">FBgn0050414</name>
    <name evidence="12" type="synonym">SP62</name>
    <name evidence="12 14" type="ORF">CG30414</name>
    <name evidence="12" type="ORF">Dmel_CG30414</name>
</gene>
<sequence>MKFIAAGLALLVCSIQLGEGAPGHLLDSSCGTTKPEFIPMITGGADAGLFSNPWMVKVLGEKLCGGSLITSRFVLTAAHCIVSTHMRVRLGEYKTRFPGKDCSRCVPKSYKLRRIRLGEYDTRFPGKDCCVPKSYELAVDRKILHADYNLNLDNDIGLLRMKSFVQYSDYVRPICLLVEGHMAESPIFNITGWGVTNDGTPSRRLQRATVYNTDLHFCRSKFTKQVDESQICAAGTNSDACHGDSGGPLSAQVPFAGSWLTFQYGLVSYGSAACHSFSVYTNVTHHRDWIVNAIEDFSRAFQLRL</sequence>
<accession>C5WLM7</accession>
<dbReference type="STRING" id="7227.FBpp0291522"/>
<dbReference type="RefSeq" id="NP_001163264.1">
    <property type="nucleotide sequence ID" value="NM_001169793.2"/>
</dbReference>
<reference evidence="12 15" key="5">
    <citation type="journal article" date="2002" name="Genome Biol.">
        <title>Heterochromatic sequences in a Drosophila whole-genome shotgun assembly.</title>
        <authorList>
            <person name="Hoskins R.A."/>
            <person name="Smith C.D."/>
            <person name="Carlson J.W."/>
            <person name="Carvalho A.B."/>
            <person name="Halpern A."/>
            <person name="Kaminker J.S."/>
            <person name="Kennedy C."/>
            <person name="Mungall C.J."/>
            <person name="Sullivan B.A."/>
            <person name="Sutton G.G."/>
            <person name="Yasuhara J.C."/>
            <person name="Wakimoto B.T."/>
            <person name="Myers E.W."/>
            <person name="Celniker S.E."/>
            <person name="Rubin G.M."/>
            <person name="Karpen G.H."/>
        </authorList>
    </citation>
    <scope>NUCLEOTIDE SEQUENCE [LARGE SCALE GENOMIC DNA]</scope>
    <source>
        <strain evidence="15">Berkeley</strain>
    </source>
</reference>
<dbReference type="InterPro" id="IPR001254">
    <property type="entry name" value="Trypsin_dom"/>
</dbReference>
<evidence type="ECO:0000259" key="11">
    <source>
        <dbReference type="PROSITE" id="PS50240"/>
    </source>
</evidence>
<evidence type="ECO:0000256" key="9">
    <source>
        <dbReference type="RuleBase" id="RU363034"/>
    </source>
</evidence>
<dbReference type="UCSC" id="CG30414-RA">
    <property type="organism name" value="d. melanogaster"/>
</dbReference>
<evidence type="ECO:0000313" key="12">
    <source>
        <dbReference type="EMBL" id="AAF46994.2"/>
    </source>
</evidence>
<reference evidence="12" key="7">
    <citation type="submission" date="2006-08" db="EMBL/GenBank/DDBJ databases">
        <authorList>
            <person name="Celniker S."/>
            <person name="Carlson J."/>
            <person name="Wan K."/>
            <person name="Frise E."/>
            <person name="Hoskins R."/>
            <person name="Park S."/>
            <person name="Svirskas R."/>
            <person name="Rubin G."/>
        </authorList>
    </citation>
    <scope>NUCLEOTIDE SEQUENCE</scope>
</reference>
<dbReference type="PaxDb" id="7227-FBpp0071941"/>
<reference evidence="12" key="14">
    <citation type="submission" date="2020-04" db="EMBL/GenBank/DDBJ databases">
        <authorList>
            <consortium name="FlyBase"/>
        </authorList>
    </citation>
    <scope>NUCLEOTIDE SEQUENCE</scope>
</reference>
<keyword evidence="3 9" id="KW-0378">Hydrolase</keyword>
<reference evidence="13" key="10">
    <citation type="submission" date="2009-06" db="EMBL/GenBank/DDBJ databases">
        <authorList>
            <person name="Carlson J."/>
            <person name="Booth B."/>
            <person name="Frise E."/>
            <person name="Sandler J."/>
            <person name="Wan K."/>
            <person name="Yu C."/>
            <person name="Celniker S."/>
        </authorList>
    </citation>
    <scope>NUCLEOTIDE SEQUENCE</scope>
</reference>
<dbReference type="PROSITE" id="PS50240">
    <property type="entry name" value="TRYPSIN_DOM"/>
    <property type="match status" value="1"/>
</dbReference>
<name>C5WLM7_DROME</name>
<evidence type="ECO:0000256" key="3">
    <source>
        <dbReference type="ARBA" id="ARBA00022801"/>
    </source>
</evidence>
<dbReference type="MEROPS" id="S01.B59"/>
<feature type="signal peptide" evidence="10">
    <location>
        <begin position="1"/>
        <end position="20"/>
    </location>
</feature>
<dbReference type="EMBL" id="AE013599">
    <property type="protein sequence ID" value="ACZ94536.1"/>
    <property type="molecule type" value="Genomic_DNA"/>
</dbReference>
<dbReference type="GO" id="GO:0004252">
    <property type="term" value="F:serine-type endopeptidase activity"/>
    <property type="evidence" value="ECO:0000255"/>
    <property type="project" value="FlyBase"/>
</dbReference>
<feature type="chain" id="PRO_5015088005" evidence="10">
    <location>
        <begin position="21"/>
        <end position="305"/>
    </location>
</feature>
<dbReference type="GO" id="GO:0005615">
    <property type="term" value="C:extracellular space"/>
    <property type="evidence" value="ECO:0000318"/>
    <property type="project" value="GO_Central"/>
</dbReference>
<dbReference type="PROSITE" id="PS00135">
    <property type="entry name" value="TRYPSIN_SER"/>
    <property type="match status" value="1"/>
</dbReference>